<dbReference type="GeneID" id="104589756"/>
<dbReference type="KEGG" id="nnu:104589756"/>
<feature type="domain" description="WIBG Mago-binding" evidence="3">
    <location>
        <begin position="26"/>
        <end position="52"/>
    </location>
</feature>
<proteinExistence type="predicted"/>
<dbReference type="OMA" id="IPGCADS"/>
<feature type="coiled-coil region" evidence="1">
    <location>
        <begin position="180"/>
        <end position="233"/>
    </location>
</feature>
<dbReference type="InParanoid" id="A0A1U7ZG10"/>
<dbReference type="eggNOG" id="KOG4325">
    <property type="taxonomic scope" value="Eukaryota"/>
</dbReference>
<feature type="compositionally biased region" description="Basic and acidic residues" evidence="2">
    <location>
        <begin position="83"/>
        <end position="115"/>
    </location>
</feature>
<dbReference type="PANTHER" id="PTHR22959:SF0">
    <property type="entry name" value="PARTNER OF Y14 AND MAGO"/>
    <property type="match status" value="1"/>
</dbReference>
<dbReference type="PANTHER" id="PTHR22959">
    <property type="entry name" value="PYM PROTEIN"/>
    <property type="match status" value="1"/>
</dbReference>
<organism evidence="4 5">
    <name type="scientific">Nelumbo nucifera</name>
    <name type="common">Sacred lotus</name>
    <dbReference type="NCBI Taxonomy" id="4432"/>
    <lineage>
        <taxon>Eukaryota</taxon>
        <taxon>Viridiplantae</taxon>
        <taxon>Streptophyta</taxon>
        <taxon>Embryophyta</taxon>
        <taxon>Tracheophyta</taxon>
        <taxon>Spermatophyta</taxon>
        <taxon>Magnoliopsida</taxon>
        <taxon>Proteales</taxon>
        <taxon>Nelumbonaceae</taxon>
        <taxon>Nelumbo</taxon>
    </lineage>
</organism>
<evidence type="ECO:0000256" key="2">
    <source>
        <dbReference type="SAM" id="MobiDB-lite"/>
    </source>
</evidence>
<dbReference type="SMART" id="SM01273">
    <property type="entry name" value="Mago-bind"/>
    <property type="match status" value="1"/>
</dbReference>
<feature type="compositionally biased region" description="Polar residues" evidence="2">
    <location>
        <begin position="160"/>
        <end position="169"/>
    </location>
</feature>
<feature type="region of interest" description="Disordered" evidence="2">
    <location>
        <begin position="153"/>
        <end position="177"/>
    </location>
</feature>
<dbReference type="AlphaFoldDB" id="A0A1U7ZG10"/>
<dbReference type="OrthoDB" id="21625at2759"/>
<evidence type="ECO:0000313" key="5">
    <source>
        <dbReference type="RefSeq" id="XP_010246480.1"/>
    </source>
</evidence>
<dbReference type="STRING" id="4432.A0A1U7ZG10"/>
<dbReference type="GO" id="GO:1903259">
    <property type="term" value="P:exon-exon junction complex disassembly"/>
    <property type="evidence" value="ECO:0000318"/>
    <property type="project" value="GO_Central"/>
</dbReference>
<protein>
    <submittedName>
        <fullName evidence="5">Partner of Y14 and mago-like</fullName>
    </submittedName>
</protein>
<sequence>MASGGGTEEERQKEQLALLGKPLKEGERILAPTRRPDGTMRKAIRIRAGYVPQDEVAIYQSKGALLRKSMGTPEVPPGYDPVLDAKPKTKAAKRNERKKEKKHQAALEKEKSLALKVEMEKTGEVPSAEDVNHRSETVESVAHQMDMLSVSGNLPAVAPSANSVETSNPGAPGPDLDRRIRALKKKIRLTEAQQQKTDQKDMKPEQLDKVAKLEGWRQELKILEEKKAELAAS</sequence>
<evidence type="ECO:0000256" key="1">
    <source>
        <dbReference type="SAM" id="Coils"/>
    </source>
</evidence>
<dbReference type="GO" id="GO:0003723">
    <property type="term" value="F:RNA binding"/>
    <property type="evidence" value="ECO:0000318"/>
    <property type="project" value="GO_Central"/>
</dbReference>
<gene>
    <name evidence="5" type="primary">LOC104589756</name>
</gene>
<reference evidence="5" key="1">
    <citation type="submission" date="2025-08" db="UniProtKB">
        <authorList>
            <consortium name="RefSeq"/>
        </authorList>
    </citation>
    <scope>IDENTIFICATION</scope>
</reference>
<dbReference type="FunCoup" id="A0A1U7ZG10">
    <property type="interactions" value="2334"/>
</dbReference>
<dbReference type="GO" id="GO:0005737">
    <property type="term" value="C:cytoplasm"/>
    <property type="evidence" value="ECO:0000318"/>
    <property type="project" value="GO_Central"/>
</dbReference>
<dbReference type="Pfam" id="PF09282">
    <property type="entry name" value="Mago-bind"/>
    <property type="match status" value="1"/>
</dbReference>
<dbReference type="GO" id="GO:0035145">
    <property type="term" value="C:exon-exon junction complex"/>
    <property type="evidence" value="ECO:0000318"/>
    <property type="project" value="GO_Central"/>
</dbReference>
<dbReference type="Proteomes" id="UP000189703">
    <property type="component" value="Unplaced"/>
</dbReference>
<dbReference type="InterPro" id="IPR036348">
    <property type="entry name" value="WIBG_N_sf"/>
</dbReference>
<evidence type="ECO:0000313" key="4">
    <source>
        <dbReference type="Proteomes" id="UP000189703"/>
    </source>
</evidence>
<feature type="region of interest" description="Disordered" evidence="2">
    <location>
        <begin position="1"/>
        <end position="27"/>
    </location>
</feature>
<accession>A0A1U7ZG10</accession>
<dbReference type="SUPFAM" id="SSF101931">
    <property type="entry name" value="Pym (Within the bgcn gene intron protein, WIBG), N-terminal domain"/>
    <property type="match status" value="1"/>
</dbReference>
<keyword evidence="4" id="KW-1185">Reference proteome</keyword>
<name>A0A1U7ZG10_NELNU</name>
<keyword evidence="1" id="KW-0175">Coiled coil</keyword>
<dbReference type="InterPro" id="IPR039333">
    <property type="entry name" value="PYM1"/>
</dbReference>
<dbReference type="InterPro" id="IPR015362">
    <property type="entry name" value="WIBG_mago-bd"/>
</dbReference>
<evidence type="ECO:0000259" key="3">
    <source>
        <dbReference type="SMART" id="SM01273"/>
    </source>
</evidence>
<dbReference type="RefSeq" id="XP_010246480.1">
    <property type="nucleotide sequence ID" value="XM_010248178.2"/>
</dbReference>
<feature type="region of interest" description="Disordered" evidence="2">
    <location>
        <begin position="69"/>
        <end position="115"/>
    </location>
</feature>